<feature type="domain" description="N-sulphoglucosamine sulphohydrolase C-terminal" evidence="4">
    <location>
        <begin position="402"/>
        <end position="475"/>
    </location>
</feature>
<proteinExistence type="predicted"/>
<dbReference type="Pfam" id="PF00884">
    <property type="entry name" value="Sulfatase"/>
    <property type="match status" value="1"/>
</dbReference>
<protein>
    <submittedName>
        <fullName evidence="5">Sulfatase-like hydrolase/transferase</fullName>
    </submittedName>
</protein>
<evidence type="ECO:0000256" key="2">
    <source>
        <dbReference type="ARBA" id="ARBA00022801"/>
    </source>
</evidence>
<dbReference type="Pfam" id="PF16347">
    <property type="entry name" value="SGSH_C"/>
    <property type="match status" value="1"/>
</dbReference>
<dbReference type="InterPro" id="IPR000917">
    <property type="entry name" value="Sulfatase_N"/>
</dbReference>
<reference evidence="5 6" key="1">
    <citation type="submission" date="2021-03" db="EMBL/GenBank/DDBJ databases">
        <title>Whole genome sequence of Metabacillus bambusae BG109.</title>
        <authorList>
            <person name="Jeong J.W."/>
        </authorList>
    </citation>
    <scope>NUCLEOTIDE SEQUENCE [LARGE SCALE GENOMIC DNA]</scope>
    <source>
        <strain evidence="5 6">BG109</strain>
    </source>
</reference>
<feature type="domain" description="Sulfatase N-terminal" evidence="3">
    <location>
        <begin position="6"/>
        <end position="352"/>
    </location>
</feature>
<dbReference type="PANTHER" id="PTHR45953">
    <property type="entry name" value="IDURONATE 2-SULFATASE"/>
    <property type="match status" value="1"/>
</dbReference>
<dbReference type="Gene3D" id="3.40.720.10">
    <property type="entry name" value="Alkaline Phosphatase, subunit A"/>
    <property type="match status" value="1"/>
</dbReference>
<evidence type="ECO:0000313" key="6">
    <source>
        <dbReference type="Proteomes" id="UP000663981"/>
    </source>
</evidence>
<sequence length="492" mass="56659">MKKKQPNIIIFNPDQWRGDVMGHLGNQAAVTPNLDSLVNTDGVSFENAFCQNPVCTPSRCSFMSGWYPHVKGNRTIFHMMQPEDPVLLRTLKQKGYHVWWGGKNDLIPNDADFSEYCDEKYEPEQGMKMTSAKLNDDWRGEPGTPDYYSFYGGKLEEGHGLQGFADYDWGYIQGAIERIKNAPKDKPLCIYLPLMYPHPPYVVEEPWFSMIDREKLPERVKPPENFEGKPSMLKGIADNQNMESWSEEQWDELRATYYGMCARVDHQFGMIMDALKEAGIYDDTAVFFFSDHGDYTGDFNIVEKNQNTFEDSLAGVPFVVKLPSTNEVKPGVRDALVELIDLPATIEDLLGIEPEHTHFGKSLLPIIAGEVNEHRDAVFCQGGRLHGETHCMELEATDQQQPGALYYPRLKMQRSEGPEHTKAIMVRTKDYKYVKRLYEEDELYDLKEDPNERDNRINDPKYSEILSKLKERLLTFYVETSDVVRHKTDARF</sequence>
<keyword evidence="1" id="KW-0479">Metal-binding</keyword>
<dbReference type="EMBL" id="JAGDEL010000019">
    <property type="protein sequence ID" value="MBO1514074.1"/>
    <property type="molecule type" value="Genomic_DNA"/>
</dbReference>
<organism evidence="5 6">
    <name type="scientific">Metabacillus bambusae</name>
    <dbReference type="NCBI Taxonomy" id="2795218"/>
    <lineage>
        <taxon>Bacteria</taxon>
        <taxon>Bacillati</taxon>
        <taxon>Bacillota</taxon>
        <taxon>Bacilli</taxon>
        <taxon>Bacillales</taxon>
        <taxon>Bacillaceae</taxon>
        <taxon>Metabacillus</taxon>
    </lineage>
</organism>
<dbReference type="Proteomes" id="UP000663981">
    <property type="component" value="Unassembled WGS sequence"/>
</dbReference>
<dbReference type="PANTHER" id="PTHR45953:SF1">
    <property type="entry name" value="IDURONATE 2-SULFATASE"/>
    <property type="match status" value="1"/>
</dbReference>
<dbReference type="SUPFAM" id="SSF53649">
    <property type="entry name" value="Alkaline phosphatase-like"/>
    <property type="match status" value="1"/>
</dbReference>
<dbReference type="InterPro" id="IPR032506">
    <property type="entry name" value="SGSH_C"/>
</dbReference>
<dbReference type="InterPro" id="IPR017850">
    <property type="entry name" value="Alkaline_phosphatase_core_sf"/>
</dbReference>
<accession>A0ABS3N7V5</accession>
<keyword evidence="6" id="KW-1185">Reference proteome</keyword>
<dbReference type="CDD" id="cd16150">
    <property type="entry name" value="sulfatase_like"/>
    <property type="match status" value="1"/>
</dbReference>
<name>A0ABS3N7V5_9BACI</name>
<gene>
    <name evidence="5" type="ORF">I7822_20845</name>
</gene>
<dbReference type="RefSeq" id="WP_207980997.1">
    <property type="nucleotide sequence ID" value="NZ_JAGDEL010000019.1"/>
</dbReference>
<evidence type="ECO:0000259" key="4">
    <source>
        <dbReference type="Pfam" id="PF16347"/>
    </source>
</evidence>
<evidence type="ECO:0000313" key="5">
    <source>
        <dbReference type="EMBL" id="MBO1514074.1"/>
    </source>
</evidence>
<comment type="caution">
    <text evidence="5">The sequence shown here is derived from an EMBL/GenBank/DDBJ whole genome shotgun (WGS) entry which is preliminary data.</text>
</comment>
<evidence type="ECO:0000256" key="1">
    <source>
        <dbReference type="ARBA" id="ARBA00022723"/>
    </source>
</evidence>
<keyword evidence="2" id="KW-0378">Hydrolase</keyword>
<evidence type="ECO:0000259" key="3">
    <source>
        <dbReference type="Pfam" id="PF00884"/>
    </source>
</evidence>